<dbReference type="EMBL" id="CAVNYO010000405">
    <property type="protein sequence ID" value="CAK5275849.1"/>
    <property type="molecule type" value="Genomic_DNA"/>
</dbReference>
<keyword evidence="2" id="KW-0472">Membrane</keyword>
<name>A0AAD2HFK9_9AGAR</name>
<proteinExistence type="predicted"/>
<feature type="transmembrane region" description="Helical" evidence="2">
    <location>
        <begin position="28"/>
        <end position="52"/>
    </location>
</feature>
<organism evidence="3 4">
    <name type="scientific">Mycena citricolor</name>
    <dbReference type="NCBI Taxonomy" id="2018698"/>
    <lineage>
        <taxon>Eukaryota</taxon>
        <taxon>Fungi</taxon>
        <taxon>Dikarya</taxon>
        <taxon>Basidiomycota</taxon>
        <taxon>Agaricomycotina</taxon>
        <taxon>Agaricomycetes</taxon>
        <taxon>Agaricomycetidae</taxon>
        <taxon>Agaricales</taxon>
        <taxon>Marasmiineae</taxon>
        <taxon>Mycenaceae</taxon>
        <taxon>Mycena</taxon>
    </lineage>
</organism>
<sequence>MMADQGMRFALHLMFLARRHRQRRTDNMFKLFMAATLLNGELIIFSLLFGWACRDWQTAFNLELKLDVLPEDHPLQETTKVEGLKLRLTHLQSESIFPDAEMLDKGLSVIDAILALDGELDSVSHRRLVALQALGNLAGLLERQQIPFAQISTLVRSMYKCPRVDDEIWIVGLGGCPERIKAYDYFHSVLEKLIQNVPKQPPAVRSKKALRPNSIVRAYTFPILPPLSVQSYNALLHYSLRHRLSPGMGNQLLRHMTVERYEPLAPDSVTTNILLRSATLLRKDEMSTDVLSALVSEQLQFITAPPQKTEIVVDERKWGRKLERVSTARVVIPPLRTDLDVYLITTYISYLVSRRQSQAVKELLFQIIPELDSKKYPTNESHDKAQRKFGREALLSGLQRAIWLGPVFLTCMLNALSKLGHPALADRVWQLAKKAEKCSWLRQHVPEREPWIFGPEVYTVMMDCYGQLSRRQKPWRLTLDPNRRISKRTAGHSVWGSFQYECQKLPDRNGPDVNALLHRFMGHAALQVFLRFMQLPKVHQQVTQLKIWLPPENLPKPDARFFNSALWVFRPRMKAQRTRLHREHLSQVQDAFTRTGVPAQDGGWNPALQQVAEHMVASGYPIPYGLRYLFVGHLENMGDAAPVDRRPGVFAHGRYQPSGNQRFRLPTAKHRGLPLAKRYRASRRNR</sequence>
<dbReference type="Proteomes" id="UP001295794">
    <property type="component" value="Unassembled WGS sequence"/>
</dbReference>
<dbReference type="AlphaFoldDB" id="A0AAD2HFK9"/>
<gene>
    <name evidence="3" type="ORF">MYCIT1_LOCUS23895</name>
</gene>
<feature type="compositionally biased region" description="Basic residues" evidence="1">
    <location>
        <begin position="667"/>
        <end position="686"/>
    </location>
</feature>
<reference evidence="3" key="1">
    <citation type="submission" date="2023-11" db="EMBL/GenBank/DDBJ databases">
        <authorList>
            <person name="De Vega J J."/>
            <person name="De Vega J J."/>
        </authorList>
    </citation>
    <scope>NUCLEOTIDE SEQUENCE</scope>
</reference>
<comment type="caution">
    <text evidence="3">The sequence shown here is derived from an EMBL/GenBank/DDBJ whole genome shotgun (WGS) entry which is preliminary data.</text>
</comment>
<evidence type="ECO:0000313" key="4">
    <source>
        <dbReference type="Proteomes" id="UP001295794"/>
    </source>
</evidence>
<keyword evidence="2" id="KW-0812">Transmembrane</keyword>
<accession>A0AAD2HFK9</accession>
<evidence type="ECO:0000313" key="3">
    <source>
        <dbReference type="EMBL" id="CAK5275849.1"/>
    </source>
</evidence>
<keyword evidence="2" id="KW-1133">Transmembrane helix</keyword>
<evidence type="ECO:0000256" key="1">
    <source>
        <dbReference type="SAM" id="MobiDB-lite"/>
    </source>
</evidence>
<protein>
    <submittedName>
        <fullName evidence="3">Uncharacterized protein</fullName>
    </submittedName>
</protein>
<feature type="region of interest" description="Disordered" evidence="1">
    <location>
        <begin position="654"/>
        <end position="686"/>
    </location>
</feature>
<evidence type="ECO:0000256" key="2">
    <source>
        <dbReference type="SAM" id="Phobius"/>
    </source>
</evidence>
<keyword evidence="4" id="KW-1185">Reference proteome</keyword>